<protein>
    <recommendedName>
        <fullName evidence="2">DUF7626 domain-containing protein</fullName>
    </recommendedName>
</protein>
<reference evidence="3 4" key="1">
    <citation type="submission" date="2017-03" db="EMBL/GenBank/DDBJ databases">
        <title>Genomes of endolithic fungi from Antarctica.</title>
        <authorList>
            <person name="Coleine C."/>
            <person name="Masonjones S."/>
            <person name="Stajich J.E."/>
        </authorList>
    </citation>
    <scope>NUCLEOTIDE SEQUENCE [LARGE SCALE GENOMIC DNA]</scope>
    <source>
        <strain evidence="3 4">CCFEE 6315</strain>
    </source>
</reference>
<dbReference type="InterPro" id="IPR056043">
    <property type="entry name" value="DUF7626"/>
</dbReference>
<organism evidence="3 4">
    <name type="scientific">Salinomyces thailandicus</name>
    <dbReference type="NCBI Taxonomy" id="706561"/>
    <lineage>
        <taxon>Eukaryota</taxon>
        <taxon>Fungi</taxon>
        <taxon>Dikarya</taxon>
        <taxon>Ascomycota</taxon>
        <taxon>Pezizomycotina</taxon>
        <taxon>Dothideomycetes</taxon>
        <taxon>Dothideomycetidae</taxon>
        <taxon>Mycosphaerellales</taxon>
        <taxon>Teratosphaeriaceae</taxon>
        <taxon>Salinomyces</taxon>
    </lineage>
</organism>
<evidence type="ECO:0000313" key="3">
    <source>
        <dbReference type="EMBL" id="TKA26171.1"/>
    </source>
</evidence>
<feature type="compositionally biased region" description="Polar residues" evidence="1">
    <location>
        <begin position="384"/>
        <end position="395"/>
    </location>
</feature>
<accession>A0A4U0TV11</accession>
<comment type="caution">
    <text evidence="3">The sequence shown here is derived from an EMBL/GenBank/DDBJ whole genome shotgun (WGS) entry which is preliminary data.</text>
</comment>
<feature type="region of interest" description="Disordered" evidence="1">
    <location>
        <begin position="34"/>
        <end position="93"/>
    </location>
</feature>
<feature type="region of interest" description="Disordered" evidence="1">
    <location>
        <begin position="246"/>
        <end position="314"/>
    </location>
</feature>
<dbReference type="AlphaFoldDB" id="A0A4U0TV11"/>
<evidence type="ECO:0000259" key="2">
    <source>
        <dbReference type="Pfam" id="PF24625"/>
    </source>
</evidence>
<dbReference type="Pfam" id="PF24625">
    <property type="entry name" value="DUF7626"/>
    <property type="match status" value="1"/>
</dbReference>
<evidence type="ECO:0000256" key="1">
    <source>
        <dbReference type="SAM" id="MobiDB-lite"/>
    </source>
</evidence>
<dbReference type="EMBL" id="NAJL01000030">
    <property type="protein sequence ID" value="TKA26171.1"/>
    <property type="molecule type" value="Genomic_DNA"/>
</dbReference>
<feature type="compositionally biased region" description="Acidic residues" evidence="1">
    <location>
        <begin position="37"/>
        <end position="55"/>
    </location>
</feature>
<name>A0A4U0TV11_9PEZI</name>
<feature type="compositionally biased region" description="Low complexity" evidence="1">
    <location>
        <begin position="396"/>
        <end position="409"/>
    </location>
</feature>
<dbReference type="OrthoDB" id="5321209at2759"/>
<sequence>MVGFTGEMFFGGTDALEPVGRDDLFLAGGMSSIAFSDADDDDDADGEDDDDEMTETGDCSRKRAASSTIDGQPKTKRSGRSQGGLAAISRPVTADYGSDDGRIIGLKQQGYSDDYVAQKLIAEGRMRYVPKTVGSRWLRLRKVLERAEDERLDDEMTDWHVGEDDELDKAYEAVDEKIKVEIKKLQKKMWREVAINLAERFNKKKYTARACKERFEGVRDGTALKPLELDSDQEGRKRLRETRIEEAKKRRAERAAEAQRLDEERKRLREEKQAEANAKEMERLVKTSQKEQVKEEERRVKLEKKEEKDRQRDARKAVAQQWRLEEEWRKELRKKQEELYTQLTGKRMKIDPDATPDDDSALGASDMDVDDHDETRSIDEEEGSNSSPNPTNPLISETITIPTRTSPRTTGRKASKLAKAAVTEGKALVTDETLLNARSILTTAELDILLFERNLPKRTSAESHAEIVARLASADEALDTTELSELLTKYFDKGKGSKLAKILRLQDHDAASSKAGLEGLRVGDVGFKEGYVVEGLEGGEPGG</sequence>
<feature type="region of interest" description="Disordered" evidence="1">
    <location>
        <begin position="347"/>
        <end position="413"/>
    </location>
</feature>
<gene>
    <name evidence="3" type="ORF">B0A50_04668</name>
</gene>
<proteinExistence type="predicted"/>
<keyword evidence="4" id="KW-1185">Reference proteome</keyword>
<dbReference type="Proteomes" id="UP000308549">
    <property type="component" value="Unassembled WGS sequence"/>
</dbReference>
<feature type="domain" description="DUF7626" evidence="2">
    <location>
        <begin position="95"/>
        <end position="149"/>
    </location>
</feature>
<evidence type="ECO:0000313" key="4">
    <source>
        <dbReference type="Proteomes" id="UP000308549"/>
    </source>
</evidence>